<dbReference type="RefSeq" id="WP_095044906.1">
    <property type="nucleotide sequence ID" value="NZ_LN890655.1"/>
</dbReference>
<dbReference type="Pfam" id="PF14470">
    <property type="entry name" value="bPH_3"/>
    <property type="match status" value="1"/>
</dbReference>
<dbReference type="Pfam" id="PF09851">
    <property type="entry name" value="SHOCT"/>
    <property type="match status" value="1"/>
</dbReference>
<evidence type="ECO:0000256" key="1">
    <source>
        <dbReference type="SAM" id="Coils"/>
    </source>
</evidence>
<dbReference type="Proteomes" id="UP000215027">
    <property type="component" value="Chromosome I"/>
</dbReference>
<dbReference type="AlphaFoldDB" id="A0A170PIA4"/>
<feature type="domain" description="SHOCT" evidence="2">
    <location>
        <begin position="183"/>
        <end position="210"/>
    </location>
</feature>
<accession>A0A170PIA4</accession>
<feature type="domain" description="YokE-like PH" evidence="3">
    <location>
        <begin position="39"/>
        <end position="133"/>
    </location>
</feature>
<keyword evidence="5" id="KW-1185">Reference proteome</keyword>
<reference evidence="4" key="1">
    <citation type="submission" date="2016-01" db="EMBL/GenBank/DDBJ databases">
        <authorList>
            <person name="Mcilroy J.S."/>
            <person name="Karst M S."/>
            <person name="Albertsen M."/>
        </authorList>
    </citation>
    <scope>NUCLEOTIDE SEQUENCE</scope>
    <source>
        <strain evidence="4">Cfx-K</strain>
    </source>
</reference>
<dbReference type="InterPro" id="IPR039519">
    <property type="entry name" value="YokE-like_PH"/>
</dbReference>
<feature type="coiled-coil region" evidence="1">
    <location>
        <begin position="122"/>
        <end position="152"/>
    </location>
</feature>
<evidence type="ECO:0000313" key="4">
    <source>
        <dbReference type="EMBL" id="CUS04723.2"/>
    </source>
</evidence>
<evidence type="ECO:0000313" key="5">
    <source>
        <dbReference type="Proteomes" id="UP000215027"/>
    </source>
</evidence>
<protein>
    <recommendedName>
        <fullName evidence="6">YokE-like PH domain-containing protein</fullName>
    </recommendedName>
</protein>
<evidence type="ECO:0000259" key="2">
    <source>
        <dbReference type="Pfam" id="PF09851"/>
    </source>
</evidence>
<keyword evidence="1" id="KW-0175">Coiled coil</keyword>
<dbReference type="OrthoDB" id="669357at2"/>
<evidence type="ECO:0008006" key="6">
    <source>
        <dbReference type="Google" id="ProtNLM"/>
    </source>
</evidence>
<name>A0A170PIA4_9CHLR</name>
<evidence type="ECO:0000259" key="3">
    <source>
        <dbReference type="Pfam" id="PF14470"/>
    </source>
</evidence>
<organism evidence="4 5">
    <name type="scientific">Candidatus Promineifilum breve</name>
    <dbReference type="NCBI Taxonomy" id="1806508"/>
    <lineage>
        <taxon>Bacteria</taxon>
        <taxon>Bacillati</taxon>
        <taxon>Chloroflexota</taxon>
        <taxon>Ardenticatenia</taxon>
        <taxon>Candidatus Promineifilales</taxon>
        <taxon>Candidatus Promineifilaceae</taxon>
        <taxon>Candidatus Promineifilum</taxon>
    </lineage>
</organism>
<gene>
    <name evidence="4" type="ORF">CFX0092_A2845</name>
</gene>
<dbReference type="InterPro" id="IPR018649">
    <property type="entry name" value="SHOCT"/>
</dbReference>
<proteinExistence type="predicted"/>
<dbReference type="EMBL" id="LN890655">
    <property type="protein sequence ID" value="CUS04723.2"/>
    <property type="molecule type" value="Genomic_DNA"/>
</dbReference>
<sequence>MTDQPQPSIDPTNPIARFITEDQDPEQVARIYEKLSQLLTRGEEALYIAVQKPIMIDLTPEIIVLTNRRFMHYKPDMFGRAQFTDYIWRDMRTVELEENVFRSTLTIHVTNGETIQVDNLVKEQARRLYSIAQQMEENVREEMRLRQMEEKRAEAGGVYLPGSPLSAYGPGGTTAAPADEPVQALSKLKQLMEAGLITPAEFEEKKKEILSRL</sequence>
<dbReference type="KEGG" id="pbf:CFX0092_A2845"/>